<keyword evidence="2" id="KW-1185">Reference proteome</keyword>
<evidence type="ECO:0000313" key="2">
    <source>
        <dbReference type="Proteomes" id="UP000054549"/>
    </source>
</evidence>
<proteinExistence type="predicted"/>
<gene>
    <name evidence="1" type="ORF">M378DRAFT_6567</name>
</gene>
<organism evidence="1 2">
    <name type="scientific">Amanita muscaria (strain Koide BX008)</name>
    <dbReference type="NCBI Taxonomy" id="946122"/>
    <lineage>
        <taxon>Eukaryota</taxon>
        <taxon>Fungi</taxon>
        <taxon>Dikarya</taxon>
        <taxon>Basidiomycota</taxon>
        <taxon>Agaricomycotina</taxon>
        <taxon>Agaricomycetes</taxon>
        <taxon>Agaricomycetidae</taxon>
        <taxon>Agaricales</taxon>
        <taxon>Pluteineae</taxon>
        <taxon>Amanitaceae</taxon>
        <taxon>Amanita</taxon>
    </lineage>
</organism>
<reference evidence="1 2" key="1">
    <citation type="submission" date="2014-04" db="EMBL/GenBank/DDBJ databases">
        <title>Evolutionary Origins and Diversification of the Mycorrhizal Mutualists.</title>
        <authorList>
            <consortium name="DOE Joint Genome Institute"/>
            <consortium name="Mycorrhizal Genomics Consortium"/>
            <person name="Kohler A."/>
            <person name="Kuo A."/>
            <person name="Nagy L.G."/>
            <person name="Floudas D."/>
            <person name="Copeland A."/>
            <person name="Barry K.W."/>
            <person name="Cichocki N."/>
            <person name="Veneault-Fourrey C."/>
            <person name="LaButti K."/>
            <person name="Lindquist E.A."/>
            <person name="Lipzen A."/>
            <person name="Lundell T."/>
            <person name="Morin E."/>
            <person name="Murat C."/>
            <person name="Riley R."/>
            <person name="Ohm R."/>
            <person name="Sun H."/>
            <person name="Tunlid A."/>
            <person name="Henrissat B."/>
            <person name="Grigoriev I.V."/>
            <person name="Hibbett D.S."/>
            <person name="Martin F."/>
        </authorList>
    </citation>
    <scope>NUCLEOTIDE SEQUENCE [LARGE SCALE GENOMIC DNA]</scope>
    <source>
        <strain evidence="1 2">Koide BX008</strain>
    </source>
</reference>
<dbReference type="EMBL" id="KN818223">
    <property type="protein sequence ID" value="KIL70609.1"/>
    <property type="molecule type" value="Genomic_DNA"/>
</dbReference>
<sequence length="80" mass="8649">MNTALNGHTKNSPPNKMNEAHWNGSRVYFFDRSNKTIYGTVVDSNTREGTRLLVIRTEAGECISLPAAGVTLISDGSAPP</sequence>
<dbReference type="AlphaFoldDB" id="A0A0C2TTH4"/>
<evidence type="ECO:0000313" key="1">
    <source>
        <dbReference type="EMBL" id="KIL70609.1"/>
    </source>
</evidence>
<dbReference type="Proteomes" id="UP000054549">
    <property type="component" value="Unassembled WGS sequence"/>
</dbReference>
<accession>A0A0C2TTH4</accession>
<dbReference type="HOGENOM" id="CLU_2589215_0_0_1"/>
<dbReference type="OrthoDB" id="3237761at2759"/>
<dbReference type="InParanoid" id="A0A0C2TTH4"/>
<name>A0A0C2TTH4_AMAMK</name>
<protein>
    <submittedName>
        <fullName evidence="1">Uncharacterized protein</fullName>
    </submittedName>
</protein>